<dbReference type="AlphaFoldDB" id="Q8U1W2"/>
<evidence type="ECO:0000313" key="3">
    <source>
        <dbReference type="Proteomes" id="UP000001013"/>
    </source>
</evidence>
<keyword evidence="1" id="KW-0812">Transmembrane</keyword>
<feature type="transmembrane region" description="Helical" evidence="1">
    <location>
        <begin position="32"/>
        <end position="49"/>
    </location>
</feature>
<dbReference type="PATRIC" id="fig|186497.12.peg.1152"/>
<name>Q8U1W2_PYRFU</name>
<feature type="transmembrane region" description="Helical" evidence="1">
    <location>
        <begin position="293"/>
        <end position="313"/>
    </location>
</feature>
<dbReference type="HOGENOM" id="CLU_726875_0_0_2"/>
<sequence>MEAFQKVLWGIKKMKALGGVIWYHVNLTMRNIRYWITTLTFAIFIFYLWHKGAIFDDPSVFVTLGIAVLMYSHLFNPVKIGKLLYYKPNSGAIAILISIIATFPVIFMFSYVYPNSFLLNFVVFSLLALLPLSTSLRLRMGISLFGAFLLLILDKKNMLIGYFVLLALYLTVIVIKNRMVGVYFVGSSYISTLSAEVRLLLLIFSVAYIVVVGYIESLGIPFRCGFWECETRWPPWVILDPRNYIYVKITAILAAICLSTPLLWPFLLGIDYYMDYHLIYLHYLRPEGYLRRLFKEVVLFSLSLILPIIFYSSSISVNTLAGLIITFGFARVVMSLILTNFEDNAFLVLYSIIVVAPFIWAKFFSPWLAIIGVFLAPLAYKVRLQLEGE</sequence>
<keyword evidence="3" id="KW-1185">Reference proteome</keyword>
<accession>Q8U1W2</accession>
<protein>
    <submittedName>
        <fullName evidence="2">Uncharacterized protein</fullName>
    </submittedName>
</protein>
<dbReference type="eggNOG" id="arCOG10351">
    <property type="taxonomic scope" value="Archaea"/>
</dbReference>
<feature type="transmembrane region" description="Helical" evidence="1">
    <location>
        <begin position="319"/>
        <end position="338"/>
    </location>
</feature>
<proteinExistence type="predicted"/>
<dbReference type="PaxDb" id="186497-PF1092"/>
<feature type="transmembrane region" description="Helical" evidence="1">
    <location>
        <begin position="245"/>
        <end position="273"/>
    </location>
</feature>
<organism evidence="2 3">
    <name type="scientific">Pyrococcus furiosus (strain ATCC 43587 / DSM 3638 / JCM 8422 / Vc1)</name>
    <dbReference type="NCBI Taxonomy" id="186497"/>
    <lineage>
        <taxon>Archaea</taxon>
        <taxon>Methanobacteriati</taxon>
        <taxon>Methanobacteriota</taxon>
        <taxon>Thermococci</taxon>
        <taxon>Thermococcales</taxon>
        <taxon>Thermococcaceae</taxon>
        <taxon>Pyrococcus</taxon>
    </lineage>
</organism>
<dbReference type="TCDB" id="3.A.1.150.2">
    <property type="family name" value="the atp-binding cassette (abc) superfamily"/>
</dbReference>
<evidence type="ECO:0000256" key="1">
    <source>
        <dbReference type="SAM" id="Phobius"/>
    </source>
</evidence>
<dbReference type="STRING" id="186497.PF1092"/>
<keyword evidence="1" id="KW-1133">Transmembrane helix</keyword>
<feature type="transmembrane region" description="Helical" evidence="1">
    <location>
        <begin position="90"/>
        <end position="111"/>
    </location>
</feature>
<reference evidence="2 3" key="1">
    <citation type="journal article" date="1999" name="Genetics">
        <title>Divergence of the hyperthermophilic archaea Pyrococcus furiosus and P. horikoshii inferred from complete genomic sequences.</title>
        <authorList>
            <person name="Maeder D.L."/>
            <person name="Weiss R.B."/>
            <person name="Dunn D.M."/>
            <person name="Cherry J.L."/>
            <person name="Gonzalez J.M."/>
            <person name="DiRuggiero J."/>
            <person name="Robb F.T."/>
        </authorList>
    </citation>
    <scope>NUCLEOTIDE SEQUENCE [LARGE SCALE GENOMIC DNA]</scope>
    <source>
        <strain evidence="3">ATCC 43587 / DSM 3638 / JCM 8422 / Vc1</strain>
    </source>
</reference>
<dbReference type="Proteomes" id="UP000001013">
    <property type="component" value="Chromosome"/>
</dbReference>
<feature type="transmembrane region" description="Helical" evidence="1">
    <location>
        <begin position="138"/>
        <end position="153"/>
    </location>
</feature>
<dbReference type="KEGG" id="pfu:PF1092"/>
<evidence type="ECO:0000313" key="2">
    <source>
        <dbReference type="EMBL" id="AAL81216.1"/>
    </source>
</evidence>
<dbReference type="EMBL" id="AE009950">
    <property type="protein sequence ID" value="AAL81216.1"/>
    <property type="molecule type" value="Genomic_DNA"/>
</dbReference>
<feature type="transmembrane region" description="Helical" evidence="1">
    <location>
        <begin position="197"/>
        <end position="215"/>
    </location>
</feature>
<keyword evidence="1" id="KW-0472">Membrane</keyword>
<gene>
    <name evidence="2" type="ordered locus">PF1092</name>
</gene>
<feature type="transmembrane region" description="Helical" evidence="1">
    <location>
        <begin position="61"/>
        <end position="78"/>
    </location>
</feature>
<feature type="transmembrane region" description="Helical" evidence="1">
    <location>
        <begin position="159"/>
        <end position="176"/>
    </location>
</feature>